<feature type="domain" description="Partial AB-hydrolase lipase" evidence="8">
    <location>
        <begin position="45"/>
        <end position="103"/>
    </location>
</feature>
<evidence type="ECO:0000313" key="9">
    <source>
        <dbReference type="EMBL" id="KAJ6222630.1"/>
    </source>
</evidence>
<evidence type="ECO:0000256" key="7">
    <source>
        <dbReference type="PIRNR" id="PIRNR000862"/>
    </source>
</evidence>
<dbReference type="OMA" id="THRMITE"/>
<keyword evidence="6" id="KW-0325">Glycoprotein</keyword>
<accession>A0A9Q0MB44</accession>
<dbReference type="PANTHER" id="PTHR11005">
    <property type="entry name" value="LYSOSOMAL ACID LIPASE-RELATED"/>
    <property type="match status" value="1"/>
</dbReference>
<comment type="similarity">
    <text evidence="1 7">Belongs to the AB hydrolase superfamily. Lipase family.</text>
</comment>
<dbReference type="InterPro" id="IPR006693">
    <property type="entry name" value="AB_hydrolase_lipase"/>
</dbReference>
<dbReference type="InterPro" id="IPR029058">
    <property type="entry name" value="AB_hydrolase_fold"/>
</dbReference>
<evidence type="ECO:0000256" key="2">
    <source>
        <dbReference type="ARBA" id="ARBA00022729"/>
    </source>
</evidence>
<dbReference type="GO" id="GO:0016042">
    <property type="term" value="P:lipid catabolic process"/>
    <property type="evidence" value="ECO:0007669"/>
    <property type="project" value="UniProtKB-KW"/>
</dbReference>
<dbReference type="EMBL" id="JAPWDV010000001">
    <property type="protein sequence ID" value="KAJ6222630.1"/>
    <property type="molecule type" value="Genomic_DNA"/>
</dbReference>
<dbReference type="AlphaFoldDB" id="A0A9Q0MB44"/>
<keyword evidence="3 7" id="KW-0378">Hydrolase</keyword>
<comment type="caution">
    <text evidence="9">The sequence shown here is derived from an EMBL/GenBank/DDBJ whole genome shotgun (WGS) entry which is preliminary data.</text>
</comment>
<dbReference type="GO" id="GO:0016788">
    <property type="term" value="F:hydrolase activity, acting on ester bonds"/>
    <property type="evidence" value="ECO:0007669"/>
    <property type="project" value="InterPro"/>
</dbReference>
<dbReference type="Gene3D" id="3.40.50.1820">
    <property type="entry name" value="alpha/beta hydrolase"/>
    <property type="match status" value="1"/>
</dbReference>
<keyword evidence="10" id="KW-1185">Reference proteome</keyword>
<dbReference type="PIRSF" id="PIRSF000862">
    <property type="entry name" value="Steryl_ester_lip"/>
    <property type="match status" value="1"/>
</dbReference>
<evidence type="ECO:0000256" key="6">
    <source>
        <dbReference type="ARBA" id="ARBA00023180"/>
    </source>
</evidence>
<dbReference type="Pfam" id="PF04083">
    <property type="entry name" value="Abhydro_lipase"/>
    <property type="match status" value="1"/>
</dbReference>
<evidence type="ECO:0000256" key="5">
    <source>
        <dbReference type="ARBA" id="ARBA00023098"/>
    </source>
</evidence>
<organism evidence="9 10">
    <name type="scientific">Blomia tropicalis</name>
    <name type="common">Mite</name>
    <dbReference type="NCBI Taxonomy" id="40697"/>
    <lineage>
        <taxon>Eukaryota</taxon>
        <taxon>Metazoa</taxon>
        <taxon>Ecdysozoa</taxon>
        <taxon>Arthropoda</taxon>
        <taxon>Chelicerata</taxon>
        <taxon>Arachnida</taxon>
        <taxon>Acari</taxon>
        <taxon>Acariformes</taxon>
        <taxon>Sarcoptiformes</taxon>
        <taxon>Astigmata</taxon>
        <taxon>Glycyphagoidea</taxon>
        <taxon>Echimyopodidae</taxon>
        <taxon>Blomia</taxon>
    </lineage>
</organism>
<evidence type="ECO:0000256" key="1">
    <source>
        <dbReference type="ARBA" id="ARBA00010701"/>
    </source>
</evidence>
<protein>
    <recommendedName>
        <fullName evidence="7">Lipase</fullName>
    </recommendedName>
</protein>
<sequence>MKLRAILLGIAFVWVSYLASYVYNTTTTTSTFQLYSTNPDIYRNTSQLIETRGFHSEIHHPVTRDGYILTIFRIVNPFISNRSSLKPFYFQHGLLGNSDNFLLGRQSKLINGVYYDLPSMNHTNCSGIEPNNVGQSLAFVLAACGYDVWLGNYRGTRYSTQHVFLTQKDSEYWSYSVDELGMYDIPATIEYILSYTGKVELGYVGHSLGTSGMFQLLSTRPSYSALIRPFIALAPVAYVANIQTSILQYAANNLPFIKKLGELNIPFFGIPSQLLAVGDDIFSTFICGNTILQPLCTSIAFALCGYDWANTDQNDLAWIFGHFPDGTSNRVIAHMGQRVSQNTFSFFDFGPKNNLQTYGMRTPPIYNLSRINNRYMIFVSGINDFLADPKDIEHIRKQLTGNG</sequence>
<evidence type="ECO:0000313" key="10">
    <source>
        <dbReference type="Proteomes" id="UP001142055"/>
    </source>
</evidence>
<reference evidence="9" key="1">
    <citation type="submission" date="2022-12" db="EMBL/GenBank/DDBJ databases">
        <title>Genome assemblies of Blomia tropicalis.</title>
        <authorList>
            <person name="Cui Y."/>
        </authorList>
    </citation>
    <scope>NUCLEOTIDE SEQUENCE</scope>
    <source>
        <tissue evidence="9">Adult mites</tissue>
    </source>
</reference>
<keyword evidence="2" id="KW-0732">Signal</keyword>
<name>A0A9Q0MB44_BLOTA</name>
<gene>
    <name evidence="9" type="ORF">RDWZM_001175</name>
</gene>
<proteinExistence type="inferred from homology"/>
<keyword evidence="4 7" id="KW-0442">Lipid degradation</keyword>
<dbReference type="FunFam" id="3.40.50.1820:FF:000057">
    <property type="entry name" value="Lipase"/>
    <property type="match status" value="1"/>
</dbReference>
<keyword evidence="5" id="KW-0443">Lipid metabolism</keyword>
<dbReference type="InterPro" id="IPR025483">
    <property type="entry name" value="Lipase_euk"/>
</dbReference>
<dbReference type="Proteomes" id="UP001142055">
    <property type="component" value="Chromosome 1"/>
</dbReference>
<evidence type="ECO:0000256" key="4">
    <source>
        <dbReference type="ARBA" id="ARBA00022963"/>
    </source>
</evidence>
<dbReference type="SUPFAM" id="SSF53474">
    <property type="entry name" value="alpha/beta-Hydrolases"/>
    <property type="match status" value="1"/>
</dbReference>
<evidence type="ECO:0000256" key="3">
    <source>
        <dbReference type="ARBA" id="ARBA00022801"/>
    </source>
</evidence>
<evidence type="ECO:0000259" key="8">
    <source>
        <dbReference type="Pfam" id="PF04083"/>
    </source>
</evidence>